<dbReference type="Pfam" id="PF05088">
    <property type="entry name" value="Bac_GDH_CD"/>
    <property type="match status" value="1"/>
</dbReference>
<dbReference type="GO" id="GO:0006538">
    <property type="term" value="P:L-glutamate catabolic process"/>
    <property type="evidence" value="ECO:0007669"/>
    <property type="project" value="InterPro"/>
</dbReference>
<evidence type="ECO:0000313" key="6">
    <source>
        <dbReference type="EMBL" id="RZU61087.1"/>
    </source>
</evidence>
<dbReference type="Pfam" id="PF21076">
    <property type="entry name" value="GDH_ACT2"/>
    <property type="match status" value="1"/>
</dbReference>
<dbReference type="InterPro" id="IPR007780">
    <property type="entry name" value="NAD_Glu_DH_bac"/>
</dbReference>
<reference evidence="6 7" key="1">
    <citation type="submission" date="2019-02" db="EMBL/GenBank/DDBJ databases">
        <title>Sequencing the genomes of 1000 actinobacteria strains.</title>
        <authorList>
            <person name="Klenk H.-P."/>
        </authorList>
    </citation>
    <scope>NUCLEOTIDE SEQUENCE [LARGE SCALE GENOMIC DNA]</scope>
    <source>
        <strain evidence="6 7">DSM 17364</strain>
    </source>
</reference>
<dbReference type="SUPFAM" id="SSF53223">
    <property type="entry name" value="Aminoacid dehydrogenase-like, N-terminal domain"/>
    <property type="match status" value="1"/>
</dbReference>
<dbReference type="InterPro" id="IPR049056">
    <property type="entry name" value="NAD_Glu_DH_HM3"/>
</dbReference>
<dbReference type="Pfam" id="PF21079">
    <property type="entry name" value="GDH_HM2"/>
    <property type="match status" value="1"/>
</dbReference>
<dbReference type="PANTHER" id="PTHR43403">
    <property type="entry name" value="NAD-SPECIFIC GLUTAMATE DEHYDROGENASE"/>
    <property type="match status" value="1"/>
</dbReference>
<dbReference type="InterPro" id="IPR046346">
    <property type="entry name" value="Aminoacid_DH-like_N_sf"/>
</dbReference>
<dbReference type="InterPro" id="IPR049059">
    <property type="entry name" value="NAD_Glu_DH_HM1"/>
</dbReference>
<evidence type="ECO:0000259" key="2">
    <source>
        <dbReference type="Pfam" id="PF21074"/>
    </source>
</evidence>
<dbReference type="Pfam" id="PF21075">
    <property type="entry name" value="GDH_ACT1"/>
    <property type="match status" value="1"/>
</dbReference>
<evidence type="ECO:0000259" key="5">
    <source>
        <dbReference type="Pfam" id="PF21077"/>
    </source>
</evidence>
<sequence length="1610" mass="179596">MSTGSSMADRFIADTLAPSFAESYYGHLAQEDAENYNDVDLDQRVETHLRLGFERQPDQALVATRNDDGRTVVYVVTDDMPFLVDSVVAEIVRQKYAISLVTHPTFVVQRDHSTGQLTNVDPISTVAPISSGDTATLPSMAQFLQNADADTKIESWIAVQLSDEKTEEQCDEIVAGVQAALADVRVSVDDWQLMRNKVQEIVADLEAKRAMLDVDGLEEAADLLRWLDNGHFTFLGYREYDLIRSDGEDALEIQLDSSLGLMRRSNPDSTLQQLNSLGRAHARERSPLVITKANRRSRVDRSVYLDYIGVKSFDDQGNVTGERRFIGLFASSAYIRSVRDIPVVRKKVDAVRRRAGFTAQSHSGKDLVAILEAYPRDELFQIEVDDLYETVMGILKLQERRVTRVFLRPDTYGRFMSALVFVPRDRYTTNVRRRIEDELQETFNSESLDFEVHMSESALVRVFFRIRLPKGGEVPDVDRKQLEKRLVRAVRSWPEGVSQVLAERHPDEAKGLIQQWAAAFPAAYRVAFEVEDALDDIAEFTLLESPDHRGPVVRIRPATAEEAARGLTARLKIYVDATMSLSRILPVLTNQGLEVIDETPYVIRRADSTELYLYVFGLRFPTGGDASEAYDLLGEAYRAVALGLAETDVFDRLILAQHMTWRQVSILRAYAKYLRQLGNSNSYEFMGDTLLANPDVSQALIDLFDATFRPDLADAERDAAVDSAQTALATGLEQVATLDADRLLRRFQNVIAATLRTNYYAQGADALAFKLSPEDIDGAPFPRPKYEIWVYSPSVEGVHLRFGAVARGGLRWSDRREDFRTEVLGLVKAQVSKNAVIVPDGAKGGFYAKQLPDPAVDRGAWFEAGKAAYRVFIRSLLSVTDNLDIAPDGTQTVIPPADVVRLDGDDTYLVVAADKGTATFSDIANEISLEVGHWLGDAFASGGSVGYDHKAMGITARGAWESVKSHFMELDLDTQSEDFTVAGVGDMSGDVFGNGMLLSRHIRLVAAFDHRHIFLDPAPVAATSFEERQRLFRLPRSSWADYDGDLISEGGGVYPRHAKTIPVSPQVREVLGLDGNVTKLTPPELLKAILRAPVDLFYNGGIGTYVKSSSESHTDVGDRANDLIRVDGSEMRARVIGEGGNLGLTQLGRVEAALNGVLVNTDAIDNSAGVDCSDHEVNIKILVDRLVAGGKLAADDRAAFLESMTDEIASLVLKTNFDQNVLLVNDRQKMSSWNASFERLMDWLEENAGLDRELEFLPSETELARRRSAGQGLTSPELSVLAAYAKINLTSALTEARLADDPYFDQTLLDYFPSQLRERFRDDILAHPLRQEIVATTIANDIVNRGGITFAFRVVEETGASEATVARAFVALEKIYEFDQVFRDVHELPVSFPTEQWCEFQLDVRRMLDRTTRWFISHVGDMGVQDVIDQFRPTVQRLSARMPELLRGADADRVAELRELATEWGIGDGLAKRWSEQFETFPLLDIAQAAHETGVDADKLAAVYYAVYERFEIDSLLVRITKLPREDRWQSLARAGLRDDIYTTALDIALSAMSITPDGTPDEQLEAWEVAQQKNLSRVKHVFDEVNSQERDDMASLSVALRLLRSIVRR</sequence>
<feature type="domain" description="NAD-glutamate dehydrogenase catalytic" evidence="1">
    <location>
        <begin position="729"/>
        <end position="1223"/>
    </location>
</feature>
<dbReference type="PANTHER" id="PTHR43403:SF1">
    <property type="entry name" value="NAD-SPECIFIC GLUTAMATE DEHYDROGENASE"/>
    <property type="match status" value="1"/>
</dbReference>
<feature type="domain" description="NAD-glutamate dehydrogenase N-terminal ACT1" evidence="3">
    <location>
        <begin position="20"/>
        <end position="175"/>
    </location>
</feature>
<dbReference type="Proteomes" id="UP000292685">
    <property type="component" value="Unassembled WGS sequence"/>
</dbReference>
<proteinExistence type="predicted"/>
<evidence type="ECO:0000313" key="7">
    <source>
        <dbReference type="Proteomes" id="UP000292685"/>
    </source>
</evidence>
<dbReference type="OrthoDB" id="9758052at2"/>
<dbReference type="PIRSF" id="PIRSF036761">
    <property type="entry name" value="GDH_Mll4104"/>
    <property type="match status" value="1"/>
</dbReference>
<feature type="domain" description="NAD-glutamate dehydrogenase ACT2" evidence="4">
    <location>
        <begin position="404"/>
        <end position="493"/>
    </location>
</feature>
<accession>A0A4Q8AAF2</accession>
<dbReference type="Pfam" id="PF21073">
    <property type="entry name" value="GDH_HM1"/>
    <property type="match status" value="1"/>
</dbReference>
<dbReference type="InterPro" id="IPR049058">
    <property type="entry name" value="NAD_Glu_DH_HM2"/>
</dbReference>
<dbReference type="RefSeq" id="WP_130449308.1">
    <property type="nucleotide sequence ID" value="NZ_SHLA01000001.1"/>
</dbReference>
<gene>
    <name evidence="6" type="ORF">EV380_0644</name>
</gene>
<feature type="domain" description="NAD-specific glutamate dehydrogenase C-terminal" evidence="2">
    <location>
        <begin position="1270"/>
        <end position="1605"/>
    </location>
</feature>
<dbReference type="InterPro" id="IPR049062">
    <property type="entry name" value="NAD_Glu_DH_ACT2"/>
</dbReference>
<organism evidence="6 7">
    <name type="scientific">Zhihengliuella halotolerans</name>
    <dbReference type="NCBI Taxonomy" id="370736"/>
    <lineage>
        <taxon>Bacteria</taxon>
        <taxon>Bacillati</taxon>
        <taxon>Actinomycetota</taxon>
        <taxon>Actinomycetes</taxon>
        <taxon>Micrococcales</taxon>
        <taxon>Micrococcaceae</taxon>
        <taxon>Zhihengliuella</taxon>
    </lineage>
</organism>
<name>A0A4Q8AAF2_9MICC</name>
<dbReference type="InterPro" id="IPR036291">
    <property type="entry name" value="NAD(P)-bd_dom_sf"/>
</dbReference>
<dbReference type="EMBL" id="SHLA01000001">
    <property type="protein sequence ID" value="RZU61087.1"/>
    <property type="molecule type" value="Genomic_DNA"/>
</dbReference>
<comment type="caution">
    <text evidence="6">The sequence shown here is derived from an EMBL/GenBank/DDBJ whole genome shotgun (WGS) entry which is preliminary data.</text>
</comment>
<dbReference type="InterPro" id="IPR048381">
    <property type="entry name" value="GDH_C"/>
</dbReference>
<dbReference type="Pfam" id="PF21078">
    <property type="entry name" value="GDH_HM3"/>
    <property type="match status" value="1"/>
</dbReference>
<dbReference type="Gene3D" id="3.40.50.720">
    <property type="entry name" value="NAD(P)-binding Rossmann-like Domain"/>
    <property type="match status" value="1"/>
</dbReference>
<dbReference type="Pfam" id="PF21074">
    <property type="entry name" value="GDH_C"/>
    <property type="match status" value="1"/>
</dbReference>
<dbReference type="GO" id="GO:0004352">
    <property type="term" value="F:glutamate dehydrogenase (NAD+) activity"/>
    <property type="evidence" value="ECO:0007669"/>
    <property type="project" value="InterPro"/>
</dbReference>
<protein>
    <submittedName>
        <fullName evidence="6">Glutamate dehydrogenase</fullName>
    </submittedName>
</protein>
<dbReference type="InterPro" id="IPR028971">
    <property type="entry name" value="NAD-GDH_cat"/>
</dbReference>
<dbReference type="SUPFAM" id="SSF51735">
    <property type="entry name" value="NAD(P)-binding Rossmann-fold domains"/>
    <property type="match status" value="1"/>
</dbReference>
<keyword evidence="7" id="KW-1185">Reference proteome</keyword>
<dbReference type="InterPro" id="IPR049064">
    <property type="entry name" value="NAD_Glu_DH_ACT3"/>
</dbReference>
<evidence type="ECO:0000259" key="3">
    <source>
        <dbReference type="Pfam" id="PF21075"/>
    </source>
</evidence>
<evidence type="ECO:0000259" key="1">
    <source>
        <dbReference type="Pfam" id="PF05088"/>
    </source>
</evidence>
<dbReference type="Pfam" id="PF21077">
    <property type="entry name" value="GDH_ACT3"/>
    <property type="match status" value="1"/>
</dbReference>
<dbReference type="InterPro" id="IPR024727">
    <property type="entry name" value="NAD_Glu_DH_N_ACT1"/>
</dbReference>
<dbReference type="GO" id="GO:0004069">
    <property type="term" value="F:L-aspartate:2-oxoglutarate aminotransferase activity"/>
    <property type="evidence" value="ECO:0007669"/>
    <property type="project" value="InterPro"/>
</dbReference>
<evidence type="ECO:0000259" key="4">
    <source>
        <dbReference type="Pfam" id="PF21076"/>
    </source>
</evidence>
<feature type="domain" description="NAD-glutamate dehydrogenase ACT3" evidence="5">
    <location>
        <begin position="564"/>
        <end position="626"/>
    </location>
</feature>